<comment type="caution">
    <text evidence="1">The sequence shown here is derived from an EMBL/GenBank/DDBJ whole genome shotgun (WGS) entry which is preliminary data.</text>
</comment>
<gene>
    <name evidence="1" type="ORF">UT11_C0010G0012</name>
</gene>
<dbReference type="Proteomes" id="UP000033934">
    <property type="component" value="Unassembled WGS sequence"/>
</dbReference>
<dbReference type="AlphaFoldDB" id="A0A0G0LQJ9"/>
<evidence type="ECO:0000313" key="1">
    <source>
        <dbReference type="EMBL" id="KKQ90250.1"/>
    </source>
</evidence>
<proteinExistence type="predicted"/>
<sequence length="141" mass="15534">MDPLEIKTNIEFDGMSNKQFKFVVLHWSDGTHLLYGLPPEDCLGKERGHNDLVRQFCAENGFTTTTHKVLNQAVRDDGVSIKVVGGGTLIVDATSKQVYDCAASAFYGKPHHTDVAGAVRPIVAKFKGYWSVDIREVKPIG</sequence>
<dbReference type="EMBL" id="LBVO01000010">
    <property type="protein sequence ID" value="KKQ90250.1"/>
    <property type="molecule type" value="Genomic_DNA"/>
</dbReference>
<dbReference type="InterPro" id="IPR038596">
    <property type="entry name" value="Janus_sf"/>
</dbReference>
<organism evidence="1 2">
    <name type="scientific">Berkelbacteria bacterium GW2011_GWA2_38_9</name>
    <dbReference type="NCBI Taxonomy" id="1618334"/>
    <lineage>
        <taxon>Bacteria</taxon>
        <taxon>Candidatus Berkelbacteria</taxon>
    </lineage>
</organism>
<name>A0A0G0LQJ9_9BACT</name>
<evidence type="ECO:0000313" key="2">
    <source>
        <dbReference type="Proteomes" id="UP000033934"/>
    </source>
</evidence>
<reference evidence="1 2" key="1">
    <citation type="journal article" date="2015" name="Nature">
        <title>rRNA introns, odd ribosomes, and small enigmatic genomes across a large radiation of phyla.</title>
        <authorList>
            <person name="Brown C.T."/>
            <person name="Hug L.A."/>
            <person name="Thomas B.C."/>
            <person name="Sharon I."/>
            <person name="Castelle C.J."/>
            <person name="Singh A."/>
            <person name="Wilkins M.J."/>
            <person name="Williams K.H."/>
            <person name="Banfield J.F."/>
        </authorList>
    </citation>
    <scope>NUCLEOTIDE SEQUENCE [LARGE SCALE GENOMIC DNA]</scope>
</reference>
<accession>A0A0G0LQJ9</accession>
<protein>
    <submittedName>
        <fullName evidence="1">Uncharacterized protein</fullName>
    </submittedName>
</protein>
<dbReference type="Gene3D" id="3.50.20.20">
    <property type="entry name" value="Janus/Ocnus"/>
    <property type="match status" value="1"/>
</dbReference>